<evidence type="ECO:0000313" key="2">
    <source>
        <dbReference type="EMBL" id="CAK6432239.1"/>
    </source>
</evidence>
<protein>
    <submittedName>
        <fullName evidence="2">Uncharacterized protein</fullName>
    </submittedName>
</protein>
<feature type="compositionally biased region" description="Basic and acidic residues" evidence="1">
    <location>
        <begin position="1"/>
        <end position="10"/>
    </location>
</feature>
<name>A0ABN9Z258_PIPNA</name>
<evidence type="ECO:0000256" key="1">
    <source>
        <dbReference type="SAM" id="MobiDB-lite"/>
    </source>
</evidence>
<proteinExistence type="predicted"/>
<evidence type="ECO:0000313" key="3">
    <source>
        <dbReference type="Proteomes" id="UP001314169"/>
    </source>
</evidence>
<keyword evidence="3" id="KW-1185">Reference proteome</keyword>
<dbReference type="Proteomes" id="UP001314169">
    <property type="component" value="Chromosome 1"/>
</dbReference>
<organism evidence="2 3">
    <name type="scientific">Pipistrellus nathusii</name>
    <name type="common">Nathusius' pipistrelle</name>
    <dbReference type="NCBI Taxonomy" id="59473"/>
    <lineage>
        <taxon>Eukaryota</taxon>
        <taxon>Metazoa</taxon>
        <taxon>Chordata</taxon>
        <taxon>Craniata</taxon>
        <taxon>Vertebrata</taxon>
        <taxon>Euteleostomi</taxon>
        <taxon>Mammalia</taxon>
        <taxon>Eutheria</taxon>
        <taxon>Laurasiatheria</taxon>
        <taxon>Chiroptera</taxon>
        <taxon>Yangochiroptera</taxon>
        <taxon>Vespertilionidae</taxon>
        <taxon>Pipistrellus</taxon>
    </lineage>
</organism>
<feature type="region of interest" description="Disordered" evidence="1">
    <location>
        <begin position="1"/>
        <end position="22"/>
    </location>
</feature>
<accession>A0ABN9Z258</accession>
<dbReference type="EMBL" id="OY882858">
    <property type="protein sequence ID" value="CAK6432239.1"/>
    <property type="molecule type" value="Genomic_DNA"/>
</dbReference>
<reference evidence="2" key="1">
    <citation type="submission" date="2023-12" db="EMBL/GenBank/DDBJ databases">
        <authorList>
            <person name="Brown T."/>
        </authorList>
    </citation>
    <scope>NUCLEOTIDE SEQUENCE</scope>
</reference>
<sequence length="110" mass="12024">MIEISLESRKPTWAHGPQSSNRTVRARPHVVFCGRATLKGPKGRMQLELQFADHCSMLSRKAALLIKESSVHLWSGRSPGPEGRGHGLVPSSTGYNSILWILPACLPGLL</sequence>
<gene>
    <name evidence="2" type="ORF">MPIPNATIZW_LOCUS545</name>
</gene>